<dbReference type="PANTHER" id="PTHR47152:SF1">
    <property type="entry name" value="SLL1186 PROTEIN"/>
    <property type="match status" value="1"/>
</dbReference>
<protein>
    <recommendedName>
        <fullName evidence="1">Putative restriction endonuclease domain-containing protein</fullName>
    </recommendedName>
</protein>
<proteinExistence type="predicted"/>
<organism evidence="2 3">
    <name type="scientific">Microcystis aeruginosa PCC 9809</name>
    <dbReference type="NCBI Taxonomy" id="1160285"/>
    <lineage>
        <taxon>Bacteria</taxon>
        <taxon>Bacillati</taxon>
        <taxon>Cyanobacteriota</taxon>
        <taxon>Cyanophyceae</taxon>
        <taxon>Oscillatoriophycideae</taxon>
        <taxon>Chroococcales</taxon>
        <taxon>Microcystaceae</taxon>
        <taxon>Microcystis</taxon>
    </lineage>
</organism>
<dbReference type="PANTHER" id="PTHR47152">
    <property type="entry name" value="SLR2084 PROTEIN-RELATED"/>
    <property type="match status" value="1"/>
</dbReference>
<dbReference type="InterPro" id="IPR011335">
    <property type="entry name" value="Restrct_endonuc-II-like"/>
</dbReference>
<name>I4HV56_MICAE</name>
<reference evidence="2 3" key="1">
    <citation type="submission" date="2012-04" db="EMBL/GenBank/DDBJ databases">
        <authorList>
            <person name="Genoscope - CEA"/>
        </authorList>
    </citation>
    <scope>NUCLEOTIDE SEQUENCE [LARGE SCALE GENOMIC DNA]</scope>
    <source>
        <strain evidence="2 3">9809</strain>
    </source>
</reference>
<dbReference type="HOGENOM" id="CLU_098557_2_0_3"/>
<dbReference type="InterPro" id="IPR008538">
    <property type="entry name" value="Uma2"/>
</dbReference>
<sequence>MFALVSLDKIELPAGSLVRLPATWLDYQTLSRQRGDNSQPKIKYHNGEVLLMSPLPKHGRDAHLIANIIITLLDYLGREYEAFTPVTMELPETSGIEPDYSFYIDHWPAIAGKARIDWVNDPPPDLVLEIDVTSYSNVDDYLPYQVPEIWLYRQKNLYIYWLENQEYIPRHQSQYFPDFNLENLVSFCGEIADNRNSSMAIRQLKQHLEDFYSISTNFSRLQRLSWQPSKSRTKLT</sequence>
<dbReference type="Proteomes" id="UP000004775">
    <property type="component" value="Unassembled WGS sequence"/>
</dbReference>
<comment type="caution">
    <text evidence="2">The sequence shown here is derived from an EMBL/GenBank/DDBJ whole genome shotgun (WGS) entry which is preliminary data.</text>
</comment>
<dbReference type="InterPro" id="IPR012296">
    <property type="entry name" value="Nuclease_put_TT1808"/>
</dbReference>
<gene>
    <name evidence="2" type="ORF">MICAH_3690002</name>
</gene>
<feature type="domain" description="Putative restriction endonuclease" evidence="1">
    <location>
        <begin position="26"/>
        <end position="173"/>
    </location>
</feature>
<dbReference type="CDD" id="cd06260">
    <property type="entry name" value="DUF820-like"/>
    <property type="match status" value="1"/>
</dbReference>
<dbReference type="Pfam" id="PF05685">
    <property type="entry name" value="Uma2"/>
    <property type="match status" value="1"/>
</dbReference>
<dbReference type="SUPFAM" id="SSF52980">
    <property type="entry name" value="Restriction endonuclease-like"/>
    <property type="match status" value="1"/>
</dbReference>
<evidence type="ECO:0000313" key="2">
    <source>
        <dbReference type="EMBL" id="CCI25930.1"/>
    </source>
</evidence>
<evidence type="ECO:0000259" key="1">
    <source>
        <dbReference type="Pfam" id="PF05685"/>
    </source>
</evidence>
<evidence type="ECO:0000313" key="3">
    <source>
        <dbReference type="Proteomes" id="UP000004775"/>
    </source>
</evidence>
<dbReference type="RefSeq" id="WP_002797664.1">
    <property type="nucleotide sequence ID" value="NZ_HE973759.1"/>
</dbReference>
<accession>I4HV56</accession>
<dbReference type="AlphaFoldDB" id="I4HV56"/>
<dbReference type="EMBL" id="CAIO01000300">
    <property type="protein sequence ID" value="CCI25930.1"/>
    <property type="molecule type" value="Genomic_DNA"/>
</dbReference>
<dbReference type="Gene3D" id="3.90.1570.10">
    <property type="entry name" value="tt1808, chain A"/>
    <property type="match status" value="1"/>
</dbReference>